<reference evidence="3" key="1">
    <citation type="journal article" date="2019" name="Int. J. Syst. Evol. Microbiol.">
        <title>The Global Catalogue of Microorganisms (GCM) 10K type strain sequencing project: providing services to taxonomists for standard genome sequencing and annotation.</title>
        <authorList>
            <consortium name="The Broad Institute Genomics Platform"/>
            <consortium name="The Broad Institute Genome Sequencing Center for Infectious Disease"/>
            <person name="Wu L."/>
            <person name="Ma J."/>
        </authorList>
    </citation>
    <scope>NUCLEOTIDE SEQUENCE [LARGE SCALE GENOMIC DNA]</scope>
    <source>
        <strain evidence="3">CGMCC 4.7177</strain>
    </source>
</reference>
<gene>
    <name evidence="2" type="ORF">ACFSFY_03895</name>
</gene>
<protein>
    <submittedName>
        <fullName evidence="2">DnaJ family domain-containing protein</fullName>
    </submittedName>
</protein>
<evidence type="ECO:0000313" key="2">
    <source>
        <dbReference type="EMBL" id="MFD1927203.1"/>
    </source>
</evidence>
<dbReference type="Pfam" id="PF09350">
    <property type="entry name" value="DJC28_CD"/>
    <property type="match status" value="1"/>
</dbReference>
<dbReference type="RefSeq" id="WP_381535855.1">
    <property type="nucleotide sequence ID" value="NZ_JBHUGI010000006.1"/>
</dbReference>
<sequence>MENSNPPYNDLMGDILKKHAKDGGMENLKGQGKPIPKEYFSGDTFQHFQKIAKEAGYKPHWLKLQHEIRDEVIVLSEIQKLNIVAVSESQIVQVNQKIAEYNKSCPPPLQKGTITVESIENAVSRWK</sequence>
<dbReference type="EMBL" id="JBHUGI010000006">
    <property type="protein sequence ID" value="MFD1927203.1"/>
    <property type="molecule type" value="Genomic_DNA"/>
</dbReference>
<keyword evidence="3" id="KW-1185">Reference proteome</keyword>
<dbReference type="InterPro" id="IPR018961">
    <property type="entry name" value="DnaJ_homolog_subfam-C_membr-28"/>
</dbReference>
<evidence type="ECO:0000259" key="1">
    <source>
        <dbReference type="Pfam" id="PF09350"/>
    </source>
</evidence>
<organism evidence="2 3">
    <name type="scientific">Sporosarcina siberiensis</name>
    <dbReference type="NCBI Taxonomy" id="1365606"/>
    <lineage>
        <taxon>Bacteria</taxon>
        <taxon>Bacillati</taxon>
        <taxon>Bacillota</taxon>
        <taxon>Bacilli</taxon>
        <taxon>Bacillales</taxon>
        <taxon>Caryophanaceae</taxon>
        <taxon>Sporosarcina</taxon>
    </lineage>
</organism>
<feature type="domain" description="DnaJ homologue subfamily C member 28 conserved" evidence="1">
    <location>
        <begin position="18"/>
        <end position="71"/>
    </location>
</feature>
<comment type="caution">
    <text evidence="2">The sequence shown here is derived from an EMBL/GenBank/DDBJ whole genome shotgun (WGS) entry which is preliminary data.</text>
</comment>
<proteinExistence type="predicted"/>
<evidence type="ECO:0000313" key="3">
    <source>
        <dbReference type="Proteomes" id="UP001597218"/>
    </source>
</evidence>
<name>A0ABW4SCM8_9BACL</name>
<accession>A0ABW4SCM8</accession>
<dbReference type="Proteomes" id="UP001597218">
    <property type="component" value="Unassembled WGS sequence"/>
</dbReference>